<keyword evidence="1" id="KW-1133">Transmembrane helix</keyword>
<evidence type="ECO:0000313" key="2">
    <source>
        <dbReference type="EMBL" id="MBB2996454.1"/>
    </source>
</evidence>
<protein>
    <recommendedName>
        <fullName evidence="4">DUF3618 domain-containing protein</fullName>
    </recommendedName>
</protein>
<reference evidence="2 3" key="1">
    <citation type="submission" date="2020-08" db="EMBL/GenBank/DDBJ databases">
        <title>Sequencing the genomes of 1000 actinobacteria strains.</title>
        <authorList>
            <person name="Klenk H.-P."/>
        </authorList>
    </citation>
    <scope>NUCLEOTIDE SEQUENCE [LARGE SCALE GENOMIC DNA]</scope>
    <source>
        <strain evidence="2 3">DSM 22826</strain>
    </source>
</reference>
<comment type="caution">
    <text evidence="2">The sequence shown here is derived from an EMBL/GenBank/DDBJ whole genome shotgun (WGS) entry which is preliminary data.</text>
</comment>
<dbReference type="Proteomes" id="UP000523000">
    <property type="component" value="Unassembled WGS sequence"/>
</dbReference>
<gene>
    <name evidence="2" type="ORF">E9229_002645</name>
</gene>
<feature type="transmembrane region" description="Helical" evidence="1">
    <location>
        <begin position="86"/>
        <end position="104"/>
    </location>
</feature>
<dbReference type="EMBL" id="JACHVS010000001">
    <property type="protein sequence ID" value="MBB2996454.1"/>
    <property type="molecule type" value="Genomic_DNA"/>
</dbReference>
<sequence>MEDIQKQLQRWAKKAGQEYPRQLEASLQQAVNHLDPSAISRASEQVVATLTGNHKLARKARESVEDALESAQRKLTGKKPARSRTMFWFGAAVLAAGIISFWAWKATRRTGVVARAPLASVSEQDQSGTHTDPDLSSS</sequence>
<evidence type="ECO:0000313" key="3">
    <source>
        <dbReference type="Proteomes" id="UP000523000"/>
    </source>
</evidence>
<dbReference type="RefSeq" id="WP_183511730.1">
    <property type="nucleotide sequence ID" value="NZ_BAABGK010000012.1"/>
</dbReference>
<organism evidence="2 3">
    <name type="scientific">Paeniglutamicibacter cryotolerans</name>
    <dbReference type="NCBI Taxonomy" id="670079"/>
    <lineage>
        <taxon>Bacteria</taxon>
        <taxon>Bacillati</taxon>
        <taxon>Actinomycetota</taxon>
        <taxon>Actinomycetes</taxon>
        <taxon>Micrococcales</taxon>
        <taxon>Micrococcaceae</taxon>
        <taxon>Paeniglutamicibacter</taxon>
    </lineage>
</organism>
<keyword evidence="3" id="KW-1185">Reference proteome</keyword>
<dbReference type="AlphaFoldDB" id="A0A839QNU8"/>
<name>A0A839QNU8_9MICC</name>
<evidence type="ECO:0008006" key="4">
    <source>
        <dbReference type="Google" id="ProtNLM"/>
    </source>
</evidence>
<evidence type="ECO:0000256" key="1">
    <source>
        <dbReference type="SAM" id="Phobius"/>
    </source>
</evidence>
<accession>A0A839QNU8</accession>
<keyword evidence="1" id="KW-0812">Transmembrane</keyword>
<proteinExistence type="predicted"/>
<keyword evidence="1" id="KW-0472">Membrane</keyword>